<protein>
    <submittedName>
        <fullName evidence="3">MobA-like NTP transferase domain protein</fullName>
    </submittedName>
</protein>
<dbReference type="PANTHER" id="PTHR43777:SF1">
    <property type="entry name" value="MOLYBDENUM COFACTOR CYTIDYLYLTRANSFERASE"/>
    <property type="match status" value="1"/>
</dbReference>
<evidence type="ECO:0000259" key="2">
    <source>
        <dbReference type="Pfam" id="PF12804"/>
    </source>
</evidence>
<keyword evidence="1" id="KW-0460">Magnesium</keyword>
<dbReference type="Proteomes" id="UP000022311">
    <property type="component" value="Unassembled WGS sequence"/>
</dbReference>
<proteinExistence type="predicted"/>
<organism evidence="3 4">
    <name type="scientific">Providencia alcalifaciens 205/92</name>
    <dbReference type="NCBI Taxonomy" id="1256988"/>
    <lineage>
        <taxon>Bacteria</taxon>
        <taxon>Pseudomonadati</taxon>
        <taxon>Pseudomonadota</taxon>
        <taxon>Gammaproteobacteria</taxon>
        <taxon>Enterobacterales</taxon>
        <taxon>Morganellaceae</taxon>
        <taxon>Providencia</taxon>
    </lineage>
</organism>
<comment type="caution">
    <text evidence="3">The sequence shown here is derived from an EMBL/GenBank/DDBJ whole genome shotgun (WGS) entry which is preliminary data.</text>
</comment>
<dbReference type="CDD" id="cd04182">
    <property type="entry name" value="GT_2_like_f"/>
    <property type="match status" value="1"/>
</dbReference>
<dbReference type="Pfam" id="PF12804">
    <property type="entry name" value="NTP_transf_3"/>
    <property type="match status" value="1"/>
</dbReference>
<evidence type="ECO:0000313" key="3">
    <source>
        <dbReference type="EMBL" id="EUD10936.1"/>
    </source>
</evidence>
<dbReference type="EMBL" id="JALD01000045">
    <property type="protein sequence ID" value="EUD10936.1"/>
    <property type="molecule type" value="Genomic_DNA"/>
</dbReference>
<evidence type="ECO:0000313" key="4">
    <source>
        <dbReference type="Proteomes" id="UP000022311"/>
    </source>
</evidence>
<dbReference type="InterPro" id="IPR025877">
    <property type="entry name" value="MobA-like_NTP_Trfase"/>
</dbReference>
<dbReference type="Gene3D" id="3.90.550.10">
    <property type="entry name" value="Spore Coat Polysaccharide Biosynthesis Protein SpsA, Chain A"/>
    <property type="match status" value="1"/>
</dbReference>
<dbReference type="RefSeq" id="WP_006661896.1">
    <property type="nucleotide sequence ID" value="NZ_JALD01000045.1"/>
</dbReference>
<dbReference type="AlphaFoldDB" id="A0AAV3M529"/>
<dbReference type="PANTHER" id="PTHR43777">
    <property type="entry name" value="MOLYBDENUM COFACTOR CYTIDYLYLTRANSFERASE"/>
    <property type="match status" value="1"/>
</dbReference>
<keyword evidence="3" id="KW-0808">Transferase</keyword>
<feature type="domain" description="MobA-like NTP transferase" evidence="2">
    <location>
        <begin position="6"/>
        <end position="163"/>
    </location>
</feature>
<evidence type="ECO:0000256" key="1">
    <source>
        <dbReference type="ARBA" id="ARBA00022842"/>
    </source>
</evidence>
<sequence>MNIGILILAAGKSERFQSTGGRGSKLNHLLDKQTVFEKTLSNSMSSGLPVHVVTRADNDGVINNCLQFNIPFSVLNSYGLGESIAVGVQNTPNWHGWLIQLGDMPYIPREIFIRIADELKNYSLVRPVYKNIPGHPVGISEKYRQNLIHLVGDDGAKSILRHQFVYEIEINDENVTKDFDYLPHKNQE</sequence>
<gene>
    <name evidence="3" type="ORF">HMPREF1563_2744</name>
</gene>
<dbReference type="SUPFAM" id="SSF53448">
    <property type="entry name" value="Nucleotide-diphospho-sugar transferases"/>
    <property type="match status" value="1"/>
</dbReference>
<dbReference type="InterPro" id="IPR029044">
    <property type="entry name" value="Nucleotide-diphossugar_trans"/>
</dbReference>
<name>A0AAV3M529_9GAMM</name>
<dbReference type="GO" id="GO:0016779">
    <property type="term" value="F:nucleotidyltransferase activity"/>
    <property type="evidence" value="ECO:0007669"/>
    <property type="project" value="UniProtKB-ARBA"/>
</dbReference>
<accession>A0AAV3M529</accession>
<reference evidence="3 4" key="1">
    <citation type="submission" date="2014-01" db="EMBL/GenBank/DDBJ databases">
        <authorList>
            <person name="Durkin A.S."/>
            <person name="McCorrison J."/>
            <person name="Torralba M."/>
            <person name="Gillis M."/>
            <person name="Haft D.H."/>
            <person name="Methe B."/>
            <person name="Sutton G."/>
            <person name="Nelson K.E."/>
        </authorList>
    </citation>
    <scope>NUCLEOTIDE SEQUENCE [LARGE SCALE GENOMIC DNA]</scope>
    <source>
        <strain evidence="3 4">205/92</strain>
    </source>
</reference>